<name>A0A940DGI9_9FIRM</name>
<proteinExistence type="inferred from homology"/>
<comment type="similarity">
    <text evidence="1">Belongs to the ATP-dependent AMP-binding enzyme family.</text>
</comment>
<sequence length="557" mass="63091">MEKLMNITVGEMLNNIAKKYPTKLAVKYIEVNYTRTYYEFNKEVDKYAKGLLGMGIRKGDHVAVWATNYPEWLILFFATARIGAVLVTVNTNYKEAELEYLLSNSDSKALFICDGIKDIDCEKIIYSVCPELKKCKPGELNNERLPFLKYVISFDNWYEGMYNWSQIPYFGVLVSNEEYNAVKHSLDPDDVVNMQYTSGTTGFPKGVMLTHNNIVNNGMAIGDCMKFTTKDKLCIPVPFFHCFGMVLAIMASVTHGAAMVPLLWYTPMKVMHAVEYEKCTAVHGVPTMYIRMLEHRDFSRYDFSSLRTGIMAGSPCPVKVMQDVIDKMNMKEITITYGQTEASPACTMTTVDDSIEKRVATVGKELPFMETKIVDPETGEDLPNGQPGEFVVRGYNVMKGYYKMPEATAAAIDKDGWLHTGDIAIKDDDGYYRITGRIKDMIIRGGENIFPKEIEDFIYTHPDVVDVQIVAVPSEKYGEEAYAFVIKREGSKVTPKDIQAYVANNMARHKVPSYVEFIDKMPMTASGKIQKFVLRDMAKEHLNVKGDDFVYVDGEQN</sequence>
<dbReference type="AlphaFoldDB" id="A0A940DGI9"/>
<evidence type="ECO:0000259" key="4">
    <source>
        <dbReference type="Pfam" id="PF13193"/>
    </source>
</evidence>
<dbReference type="GO" id="GO:0006631">
    <property type="term" value="P:fatty acid metabolic process"/>
    <property type="evidence" value="ECO:0007669"/>
    <property type="project" value="TreeGrafter"/>
</dbReference>
<dbReference type="FunFam" id="3.30.300.30:FF:000008">
    <property type="entry name" value="2,3-dihydroxybenzoate-AMP ligase"/>
    <property type="match status" value="1"/>
</dbReference>
<comment type="caution">
    <text evidence="5">The sequence shown here is derived from an EMBL/GenBank/DDBJ whole genome shotgun (WGS) entry which is preliminary data.</text>
</comment>
<dbReference type="Gene3D" id="2.30.38.10">
    <property type="entry name" value="Luciferase, Domain 3"/>
    <property type="match status" value="1"/>
</dbReference>
<evidence type="ECO:0000256" key="2">
    <source>
        <dbReference type="ARBA" id="ARBA00022598"/>
    </source>
</evidence>
<evidence type="ECO:0000259" key="3">
    <source>
        <dbReference type="Pfam" id="PF00501"/>
    </source>
</evidence>
<dbReference type="Proteomes" id="UP000727857">
    <property type="component" value="Unassembled WGS sequence"/>
</dbReference>
<dbReference type="InterPro" id="IPR025110">
    <property type="entry name" value="AMP-bd_C"/>
</dbReference>
<evidence type="ECO:0000256" key="1">
    <source>
        <dbReference type="ARBA" id="ARBA00006432"/>
    </source>
</evidence>
<dbReference type="InterPro" id="IPR045851">
    <property type="entry name" value="AMP-bd_C_sf"/>
</dbReference>
<evidence type="ECO:0000313" key="5">
    <source>
        <dbReference type="EMBL" id="MBO8424321.1"/>
    </source>
</evidence>
<gene>
    <name evidence="5" type="ORF">IAB16_04830</name>
</gene>
<dbReference type="InterPro" id="IPR020845">
    <property type="entry name" value="AMP-binding_CS"/>
</dbReference>
<reference evidence="5" key="1">
    <citation type="submission" date="2020-10" db="EMBL/GenBank/DDBJ databases">
        <authorList>
            <person name="Gilroy R."/>
        </authorList>
    </citation>
    <scope>NUCLEOTIDE SEQUENCE</scope>
    <source>
        <strain evidence="5">517</strain>
    </source>
</reference>
<dbReference type="Pfam" id="PF13193">
    <property type="entry name" value="AMP-binding_C"/>
    <property type="match status" value="1"/>
</dbReference>
<dbReference type="EMBL" id="JADINF010000122">
    <property type="protein sequence ID" value="MBO8424321.1"/>
    <property type="molecule type" value="Genomic_DNA"/>
</dbReference>
<dbReference type="Pfam" id="PF00501">
    <property type="entry name" value="AMP-binding"/>
    <property type="match status" value="1"/>
</dbReference>
<accession>A0A940DGI9</accession>
<organism evidence="5 6">
    <name type="scientific">Candidatus Stercoripulliclostridium pullicola</name>
    <dbReference type="NCBI Taxonomy" id="2840953"/>
    <lineage>
        <taxon>Bacteria</taxon>
        <taxon>Bacillati</taxon>
        <taxon>Bacillota</taxon>
        <taxon>Clostridia</taxon>
        <taxon>Eubacteriales</taxon>
        <taxon>Candidatus Stercoripulliclostridium</taxon>
    </lineage>
</organism>
<evidence type="ECO:0000313" key="6">
    <source>
        <dbReference type="Proteomes" id="UP000727857"/>
    </source>
</evidence>
<dbReference type="Gene3D" id="3.40.50.980">
    <property type="match status" value="2"/>
</dbReference>
<feature type="domain" description="AMP-dependent synthetase/ligase" evidence="3">
    <location>
        <begin position="16"/>
        <end position="402"/>
    </location>
</feature>
<dbReference type="SUPFAM" id="SSF56801">
    <property type="entry name" value="Acetyl-CoA synthetase-like"/>
    <property type="match status" value="1"/>
</dbReference>
<feature type="domain" description="AMP-binding enzyme C-terminal" evidence="4">
    <location>
        <begin position="453"/>
        <end position="528"/>
    </location>
</feature>
<dbReference type="CDD" id="cd05917">
    <property type="entry name" value="FACL_like_2"/>
    <property type="match status" value="1"/>
</dbReference>
<dbReference type="FunFam" id="3.40.50.12780:FF:000003">
    <property type="entry name" value="Long-chain-fatty-acid--CoA ligase FadD"/>
    <property type="match status" value="1"/>
</dbReference>
<reference evidence="5" key="2">
    <citation type="journal article" date="2021" name="PeerJ">
        <title>Extensive microbial diversity within the chicken gut microbiome revealed by metagenomics and culture.</title>
        <authorList>
            <person name="Gilroy R."/>
            <person name="Ravi A."/>
            <person name="Getino M."/>
            <person name="Pursley I."/>
            <person name="Horton D.L."/>
            <person name="Alikhan N.F."/>
            <person name="Baker D."/>
            <person name="Gharbi K."/>
            <person name="Hall N."/>
            <person name="Watson M."/>
            <person name="Adriaenssens E.M."/>
            <person name="Foster-Nyarko E."/>
            <person name="Jarju S."/>
            <person name="Secka A."/>
            <person name="Antonio M."/>
            <person name="Oren A."/>
            <person name="Chaudhuri R.R."/>
            <person name="La Ragione R."/>
            <person name="Hildebrand F."/>
            <person name="Pallen M.J."/>
        </authorList>
    </citation>
    <scope>NUCLEOTIDE SEQUENCE</scope>
    <source>
        <strain evidence="5">517</strain>
    </source>
</reference>
<keyword evidence="2" id="KW-0436">Ligase</keyword>
<dbReference type="GO" id="GO:0031956">
    <property type="term" value="F:medium-chain fatty acid-CoA ligase activity"/>
    <property type="evidence" value="ECO:0007669"/>
    <property type="project" value="TreeGrafter"/>
</dbReference>
<dbReference type="PANTHER" id="PTHR43201">
    <property type="entry name" value="ACYL-COA SYNTHETASE"/>
    <property type="match status" value="1"/>
</dbReference>
<dbReference type="PANTHER" id="PTHR43201:SF5">
    <property type="entry name" value="MEDIUM-CHAIN ACYL-COA LIGASE ACSF2, MITOCHONDRIAL"/>
    <property type="match status" value="1"/>
</dbReference>
<dbReference type="PROSITE" id="PS00455">
    <property type="entry name" value="AMP_BINDING"/>
    <property type="match status" value="1"/>
</dbReference>
<dbReference type="InterPro" id="IPR000873">
    <property type="entry name" value="AMP-dep_synth/lig_dom"/>
</dbReference>
<protein>
    <submittedName>
        <fullName evidence="5">AMP-binding protein</fullName>
    </submittedName>
</protein>
<dbReference type="Gene3D" id="3.30.300.30">
    <property type="match status" value="1"/>
</dbReference>